<protein>
    <submittedName>
        <fullName evidence="2">Uncharacterized protein</fullName>
    </submittedName>
</protein>
<reference evidence="2 3" key="1">
    <citation type="journal article" date="2018" name="Sci. Rep.">
        <title>Genomic signatures of local adaptation to the degree of environmental predictability in rotifers.</title>
        <authorList>
            <person name="Franch-Gras L."/>
            <person name="Hahn C."/>
            <person name="Garcia-Roger E.M."/>
            <person name="Carmona M.J."/>
            <person name="Serra M."/>
            <person name="Gomez A."/>
        </authorList>
    </citation>
    <scope>NUCLEOTIDE SEQUENCE [LARGE SCALE GENOMIC DNA]</scope>
    <source>
        <strain evidence="2">HYR1</strain>
    </source>
</reference>
<keyword evidence="3" id="KW-1185">Reference proteome</keyword>
<sequence length="193" mass="21196">MLHLDRTVVVAVVVVPIGVPVVVVVVVVVAAVVVLEFVRDRLMPDELPPESDTSPPAPFGSLEPGTRFVLAFFSNSRIKNFLSSSSSSSIISSMFTSFSTFKFTFTTLLFTLLPAEIELIMEVSGDVFALVVVCPLVETVMLDGVKFLFTPNFFKIEFTLFMLMLPGVFTCFDDSLKSFISRQALALINIPLD</sequence>
<dbReference type="EMBL" id="REGN01000507">
    <property type="protein sequence ID" value="RNA41404.1"/>
    <property type="molecule type" value="Genomic_DNA"/>
</dbReference>
<dbReference type="Proteomes" id="UP000276133">
    <property type="component" value="Unassembled WGS sequence"/>
</dbReference>
<comment type="caution">
    <text evidence="2">The sequence shown here is derived from an EMBL/GenBank/DDBJ whole genome shotgun (WGS) entry which is preliminary data.</text>
</comment>
<gene>
    <name evidence="2" type="ORF">BpHYR1_053041</name>
</gene>
<proteinExistence type="predicted"/>
<organism evidence="2 3">
    <name type="scientific">Brachionus plicatilis</name>
    <name type="common">Marine rotifer</name>
    <name type="synonym">Brachionus muelleri</name>
    <dbReference type="NCBI Taxonomy" id="10195"/>
    <lineage>
        <taxon>Eukaryota</taxon>
        <taxon>Metazoa</taxon>
        <taxon>Spiralia</taxon>
        <taxon>Gnathifera</taxon>
        <taxon>Rotifera</taxon>
        <taxon>Eurotatoria</taxon>
        <taxon>Monogononta</taxon>
        <taxon>Pseudotrocha</taxon>
        <taxon>Ploima</taxon>
        <taxon>Brachionidae</taxon>
        <taxon>Brachionus</taxon>
    </lineage>
</organism>
<accession>A0A3M7T045</accession>
<evidence type="ECO:0000256" key="1">
    <source>
        <dbReference type="SAM" id="Phobius"/>
    </source>
</evidence>
<keyword evidence="1" id="KW-1133">Transmembrane helix</keyword>
<dbReference type="AlphaFoldDB" id="A0A3M7T045"/>
<evidence type="ECO:0000313" key="2">
    <source>
        <dbReference type="EMBL" id="RNA41404.1"/>
    </source>
</evidence>
<name>A0A3M7T045_BRAPC</name>
<feature type="transmembrane region" description="Helical" evidence="1">
    <location>
        <begin position="7"/>
        <end position="35"/>
    </location>
</feature>
<evidence type="ECO:0000313" key="3">
    <source>
        <dbReference type="Proteomes" id="UP000276133"/>
    </source>
</evidence>
<keyword evidence="1" id="KW-0472">Membrane</keyword>
<keyword evidence="1" id="KW-0812">Transmembrane</keyword>